<dbReference type="InterPro" id="IPR053192">
    <property type="entry name" value="Vacuole_Formation_Reg"/>
</dbReference>
<gene>
    <name evidence="3" type="ORF">STAS_15197</name>
</gene>
<feature type="domain" description="DC1" evidence="2">
    <location>
        <begin position="409"/>
        <end position="458"/>
    </location>
</feature>
<proteinExistence type="predicted"/>
<dbReference type="OrthoDB" id="1884766at2759"/>
<evidence type="ECO:0000313" key="4">
    <source>
        <dbReference type="Proteomes" id="UP000325081"/>
    </source>
</evidence>
<evidence type="ECO:0000259" key="2">
    <source>
        <dbReference type="Pfam" id="PF03107"/>
    </source>
</evidence>
<evidence type="ECO:0000256" key="1">
    <source>
        <dbReference type="ARBA" id="ARBA00022737"/>
    </source>
</evidence>
<organism evidence="3 4">
    <name type="scientific">Striga asiatica</name>
    <name type="common">Asiatic witchweed</name>
    <name type="synonym">Buchnera asiatica</name>
    <dbReference type="NCBI Taxonomy" id="4170"/>
    <lineage>
        <taxon>Eukaryota</taxon>
        <taxon>Viridiplantae</taxon>
        <taxon>Streptophyta</taxon>
        <taxon>Embryophyta</taxon>
        <taxon>Tracheophyta</taxon>
        <taxon>Spermatophyta</taxon>
        <taxon>Magnoliopsida</taxon>
        <taxon>eudicotyledons</taxon>
        <taxon>Gunneridae</taxon>
        <taxon>Pentapetalae</taxon>
        <taxon>asterids</taxon>
        <taxon>lamiids</taxon>
        <taxon>Lamiales</taxon>
        <taxon>Orobanchaceae</taxon>
        <taxon>Buchnereae</taxon>
        <taxon>Striga</taxon>
    </lineage>
</organism>
<dbReference type="EMBL" id="BKCP01005516">
    <property type="protein sequence ID" value="GER38671.1"/>
    <property type="molecule type" value="Genomic_DNA"/>
</dbReference>
<sequence length="531" mass="59733">MYQELFKIGHTIPYPEVQNTVDLDDANFWTCAACRLPIFSTPFVEDKLGGSNLLLHDQCSDKSLPPQLPGHPLHPRDPSSSDTIAAARKKMTMQDMIANDVCRFAGANFTSVRWLMIETVGSGSISRAPCPSRSYIGATSTVLVSEAEFTDLLRLPMENEHASAMPHIMKTKAHAYPSFCLGSTTTSHDHPISSMTSNSSSLTQLSSMSESFSLETIRVHEHPLIYHDRNDIVRVCNACTQIILPPDPFYSCAHNNNNNNNNNNTCKDFSLHSCCYSFPKTFGSYHTGYCSFRPKVATKPFAIFECVVCKHKCNGSAYYIQGGEEKYMDVVCALMPHLIMHGAHGKAHILQGRWEVGEFYQHLVRSTCKCCHEKFNEDTITSYTCSNCRSFSIHPHCAFLPETVTHKFDRHPLKLITSSSRGEEEENRLCENCEKDMDLGKWHYGCEECEQYFHANCIPCLDRLSKIKFGFEVSVGFHECPVACVRAVSVDGYPCGHCGKSIRESDDIAFECSKCYFRMHQGCVQELMIKT</sequence>
<dbReference type="Pfam" id="PF03107">
    <property type="entry name" value="C1_2"/>
    <property type="match status" value="1"/>
</dbReference>
<reference evidence="4" key="1">
    <citation type="journal article" date="2019" name="Curr. Biol.">
        <title>Genome Sequence of Striga asiatica Provides Insight into the Evolution of Plant Parasitism.</title>
        <authorList>
            <person name="Yoshida S."/>
            <person name="Kim S."/>
            <person name="Wafula E.K."/>
            <person name="Tanskanen J."/>
            <person name="Kim Y.M."/>
            <person name="Honaas L."/>
            <person name="Yang Z."/>
            <person name="Spallek T."/>
            <person name="Conn C.E."/>
            <person name="Ichihashi Y."/>
            <person name="Cheong K."/>
            <person name="Cui S."/>
            <person name="Der J.P."/>
            <person name="Gundlach H."/>
            <person name="Jiao Y."/>
            <person name="Hori C."/>
            <person name="Ishida J.K."/>
            <person name="Kasahara H."/>
            <person name="Kiba T."/>
            <person name="Kim M.S."/>
            <person name="Koo N."/>
            <person name="Laohavisit A."/>
            <person name="Lee Y.H."/>
            <person name="Lumba S."/>
            <person name="McCourt P."/>
            <person name="Mortimer J.C."/>
            <person name="Mutuku J.M."/>
            <person name="Nomura T."/>
            <person name="Sasaki-Sekimoto Y."/>
            <person name="Seto Y."/>
            <person name="Wang Y."/>
            <person name="Wakatake T."/>
            <person name="Sakakibara H."/>
            <person name="Demura T."/>
            <person name="Yamaguchi S."/>
            <person name="Yoneyama K."/>
            <person name="Manabe R.I."/>
            <person name="Nelson D.C."/>
            <person name="Schulman A.H."/>
            <person name="Timko M.P."/>
            <person name="dePamphilis C.W."/>
            <person name="Choi D."/>
            <person name="Shirasu K."/>
        </authorList>
    </citation>
    <scope>NUCLEOTIDE SEQUENCE [LARGE SCALE GENOMIC DNA]</scope>
    <source>
        <strain evidence="4">cv. UVA1</strain>
    </source>
</reference>
<dbReference type="PANTHER" id="PTHR32410">
    <property type="entry name" value="CYSTEINE/HISTIDINE-RICH C1 DOMAIN FAMILY PROTEIN"/>
    <property type="match status" value="1"/>
</dbReference>
<protein>
    <submittedName>
        <fullName evidence="3">Cysteine/Histidine-rich C1 domain family protein</fullName>
    </submittedName>
</protein>
<dbReference type="InterPro" id="IPR004146">
    <property type="entry name" value="DC1"/>
</dbReference>
<dbReference type="PANTHER" id="PTHR32410:SF161">
    <property type="entry name" value="DC1, ZINC FINGER, RING_FYVE_PHD-TYPE-RELATED"/>
    <property type="match status" value="1"/>
</dbReference>
<name>A0A5A7Q1A4_STRAF</name>
<accession>A0A5A7Q1A4</accession>
<dbReference type="SUPFAM" id="SSF57889">
    <property type="entry name" value="Cysteine-rich domain"/>
    <property type="match status" value="3"/>
</dbReference>
<dbReference type="Proteomes" id="UP000325081">
    <property type="component" value="Unassembled WGS sequence"/>
</dbReference>
<comment type="caution">
    <text evidence="3">The sequence shown here is derived from an EMBL/GenBank/DDBJ whole genome shotgun (WGS) entry which is preliminary data.</text>
</comment>
<dbReference type="AlphaFoldDB" id="A0A5A7Q1A4"/>
<keyword evidence="4" id="KW-1185">Reference proteome</keyword>
<keyword evidence="1" id="KW-0677">Repeat</keyword>
<dbReference type="InterPro" id="IPR046349">
    <property type="entry name" value="C1-like_sf"/>
</dbReference>
<evidence type="ECO:0000313" key="3">
    <source>
        <dbReference type="EMBL" id="GER38671.1"/>
    </source>
</evidence>